<evidence type="ECO:0000313" key="2">
    <source>
        <dbReference type="Proteomes" id="UP000039865"/>
    </source>
</evidence>
<protein>
    <submittedName>
        <fullName evidence="1">Uncharacterized protein</fullName>
    </submittedName>
</protein>
<gene>
    <name evidence="1" type="primary">Contig8225.g8771</name>
    <name evidence="1" type="ORF">STYLEM_15944</name>
</gene>
<dbReference type="InParanoid" id="A0A078AWL2"/>
<accession>A0A078AWL2</accession>
<dbReference type="Proteomes" id="UP000039865">
    <property type="component" value="Unassembled WGS sequence"/>
</dbReference>
<proteinExistence type="predicted"/>
<dbReference type="EMBL" id="CCKQ01015032">
    <property type="protein sequence ID" value="CDW86845.1"/>
    <property type="molecule type" value="Genomic_DNA"/>
</dbReference>
<name>A0A078AWL2_STYLE</name>
<evidence type="ECO:0000313" key="1">
    <source>
        <dbReference type="EMBL" id="CDW86845.1"/>
    </source>
</evidence>
<reference evidence="1 2" key="1">
    <citation type="submission" date="2014-06" db="EMBL/GenBank/DDBJ databases">
        <authorList>
            <person name="Swart Estienne"/>
        </authorList>
    </citation>
    <scope>NUCLEOTIDE SEQUENCE [LARGE SCALE GENOMIC DNA]</scope>
    <source>
        <strain evidence="1 2">130c</strain>
    </source>
</reference>
<organism evidence="1 2">
    <name type="scientific">Stylonychia lemnae</name>
    <name type="common">Ciliate</name>
    <dbReference type="NCBI Taxonomy" id="5949"/>
    <lineage>
        <taxon>Eukaryota</taxon>
        <taxon>Sar</taxon>
        <taxon>Alveolata</taxon>
        <taxon>Ciliophora</taxon>
        <taxon>Intramacronucleata</taxon>
        <taxon>Spirotrichea</taxon>
        <taxon>Stichotrichia</taxon>
        <taxon>Sporadotrichida</taxon>
        <taxon>Oxytrichidae</taxon>
        <taxon>Stylonychinae</taxon>
        <taxon>Stylonychia</taxon>
    </lineage>
</organism>
<dbReference type="AlphaFoldDB" id="A0A078AWL2"/>
<keyword evidence="2" id="KW-1185">Reference proteome</keyword>
<sequence>MDMSKLDRYTKFEKSFPFYRTRIDVFEGRVKRFVNAKSTVSIAQLKYSFKDDKKWADLNDPNSQLLDILTSSYFKDPTNDTEINLQFLLLWGILQCAGDNHLKARVFYDVLQDSLQETISANDKDFPENFDKLILLATAMIYEFDHEQNNGPKKDIEAINEDLLENIREEFLDNVYEARAKLGRKEYMEILATKQSWIFDPSKIRAKIDQAIKKD</sequence>